<accession>S8DPL8</accession>
<evidence type="ECO:0000313" key="3">
    <source>
        <dbReference type="Proteomes" id="UP000015241"/>
    </source>
</evidence>
<evidence type="ECO:0000256" key="1">
    <source>
        <dbReference type="SAM" id="MobiDB-lite"/>
    </source>
</evidence>
<proteinExistence type="predicted"/>
<name>S8DPL8_FOMSC</name>
<dbReference type="AlphaFoldDB" id="S8DPL8"/>
<protein>
    <submittedName>
        <fullName evidence="2">Uncharacterized protein</fullName>
    </submittedName>
</protein>
<dbReference type="EMBL" id="KE504212">
    <property type="protein sequence ID" value="EPS95226.1"/>
    <property type="molecule type" value="Genomic_DNA"/>
</dbReference>
<keyword evidence="3" id="KW-1185">Reference proteome</keyword>
<dbReference type="HOGENOM" id="CLU_1906783_0_0_1"/>
<organism evidence="2 3">
    <name type="scientific">Fomitopsis schrenkii</name>
    <name type="common">Brown rot fungus</name>
    <dbReference type="NCBI Taxonomy" id="2126942"/>
    <lineage>
        <taxon>Eukaryota</taxon>
        <taxon>Fungi</taxon>
        <taxon>Dikarya</taxon>
        <taxon>Basidiomycota</taxon>
        <taxon>Agaricomycotina</taxon>
        <taxon>Agaricomycetes</taxon>
        <taxon>Polyporales</taxon>
        <taxon>Fomitopsis</taxon>
    </lineage>
</organism>
<evidence type="ECO:0000313" key="2">
    <source>
        <dbReference type="EMBL" id="EPS95226.1"/>
    </source>
</evidence>
<dbReference type="Proteomes" id="UP000015241">
    <property type="component" value="Unassembled WGS sequence"/>
</dbReference>
<feature type="region of interest" description="Disordered" evidence="1">
    <location>
        <begin position="87"/>
        <end position="133"/>
    </location>
</feature>
<dbReference type="InParanoid" id="S8DPL8"/>
<sequence length="133" mass="14464">MGLSGVCSSIERSEWKRAANCLLLEEQLLAVAAIGIADVTRPSEHGHAQAPMPALAITTPRPPLSPVQLLLRLLLAVRMRRHRLSRYGISPRPSLPSPASWRRPARGHTTSRTTAHPSPCHRSLPCLPAPGPR</sequence>
<gene>
    <name evidence="2" type="ORF">FOMPIDRAFT_1054389</name>
</gene>
<reference evidence="2 3" key="1">
    <citation type="journal article" date="2012" name="Science">
        <title>The Paleozoic origin of enzymatic lignin decomposition reconstructed from 31 fungal genomes.</title>
        <authorList>
            <person name="Floudas D."/>
            <person name="Binder M."/>
            <person name="Riley R."/>
            <person name="Barry K."/>
            <person name="Blanchette R.A."/>
            <person name="Henrissat B."/>
            <person name="Martinez A.T."/>
            <person name="Otillar R."/>
            <person name="Spatafora J.W."/>
            <person name="Yadav J.S."/>
            <person name="Aerts A."/>
            <person name="Benoit I."/>
            <person name="Boyd A."/>
            <person name="Carlson A."/>
            <person name="Copeland A."/>
            <person name="Coutinho P.M."/>
            <person name="de Vries R.P."/>
            <person name="Ferreira P."/>
            <person name="Findley K."/>
            <person name="Foster B."/>
            <person name="Gaskell J."/>
            <person name="Glotzer D."/>
            <person name="Gorecki P."/>
            <person name="Heitman J."/>
            <person name="Hesse C."/>
            <person name="Hori C."/>
            <person name="Igarashi K."/>
            <person name="Jurgens J.A."/>
            <person name="Kallen N."/>
            <person name="Kersten P."/>
            <person name="Kohler A."/>
            <person name="Kuees U."/>
            <person name="Kumar T.K.A."/>
            <person name="Kuo A."/>
            <person name="LaButti K."/>
            <person name="Larrondo L.F."/>
            <person name="Lindquist E."/>
            <person name="Ling A."/>
            <person name="Lombard V."/>
            <person name="Lucas S."/>
            <person name="Lundell T."/>
            <person name="Martin R."/>
            <person name="McLaughlin D.J."/>
            <person name="Morgenstern I."/>
            <person name="Morin E."/>
            <person name="Murat C."/>
            <person name="Nagy L.G."/>
            <person name="Nolan M."/>
            <person name="Ohm R.A."/>
            <person name="Patyshakuliyeva A."/>
            <person name="Rokas A."/>
            <person name="Ruiz-Duenas F.J."/>
            <person name="Sabat G."/>
            <person name="Salamov A."/>
            <person name="Samejima M."/>
            <person name="Schmutz J."/>
            <person name="Slot J.C."/>
            <person name="St John F."/>
            <person name="Stenlid J."/>
            <person name="Sun H."/>
            <person name="Sun S."/>
            <person name="Syed K."/>
            <person name="Tsang A."/>
            <person name="Wiebenga A."/>
            <person name="Young D."/>
            <person name="Pisabarro A."/>
            <person name="Eastwood D.C."/>
            <person name="Martin F."/>
            <person name="Cullen D."/>
            <person name="Grigoriev I.V."/>
            <person name="Hibbett D.S."/>
        </authorList>
    </citation>
    <scope>NUCLEOTIDE SEQUENCE</scope>
    <source>
        <strain evidence="3">FP-58527</strain>
    </source>
</reference>